<accession>A0A078IS49</accession>
<sequence length="26" mass="2943">MASPFSSFSDVGNIAGEDFLKWFEFN</sequence>
<dbReference type="PaxDb" id="3708-A0A078IS49"/>
<dbReference type="Proteomes" id="UP000028999">
    <property type="component" value="Unassembled WGS sequence"/>
</dbReference>
<dbReference type="Gramene" id="CDY52681">
    <property type="protein sequence ID" value="CDY52681"/>
    <property type="gene ID" value="GSBRNA2T00007579001"/>
</dbReference>
<evidence type="ECO:0000313" key="1">
    <source>
        <dbReference type="EMBL" id="CDY52681.1"/>
    </source>
</evidence>
<dbReference type="EMBL" id="LK033116">
    <property type="protein sequence ID" value="CDY52681.1"/>
    <property type="molecule type" value="Genomic_DNA"/>
</dbReference>
<reference evidence="1 2" key="1">
    <citation type="journal article" date="2014" name="Science">
        <title>Plant genetics. Early allopolyploid evolution in the post-Neolithic Brassica napus oilseed genome.</title>
        <authorList>
            <person name="Chalhoub B."/>
            <person name="Denoeud F."/>
            <person name="Liu S."/>
            <person name="Parkin I.A."/>
            <person name="Tang H."/>
            <person name="Wang X."/>
            <person name="Chiquet J."/>
            <person name="Belcram H."/>
            <person name="Tong C."/>
            <person name="Samans B."/>
            <person name="Correa M."/>
            <person name="Da Silva C."/>
            <person name="Just J."/>
            <person name="Falentin C."/>
            <person name="Koh C.S."/>
            <person name="Le Clainche I."/>
            <person name="Bernard M."/>
            <person name="Bento P."/>
            <person name="Noel B."/>
            <person name="Labadie K."/>
            <person name="Alberti A."/>
            <person name="Charles M."/>
            <person name="Arnaud D."/>
            <person name="Guo H."/>
            <person name="Daviaud C."/>
            <person name="Alamery S."/>
            <person name="Jabbari K."/>
            <person name="Zhao M."/>
            <person name="Edger P.P."/>
            <person name="Chelaifa H."/>
            <person name="Tack D."/>
            <person name="Lassalle G."/>
            <person name="Mestiri I."/>
            <person name="Schnel N."/>
            <person name="Le Paslier M.C."/>
            <person name="Fan G."/>
            <person name="Renault V."/>
            <person name="Bayer P.E."/>
            <person name="Golicz A.A."/>
            <person name="Manoli S."/>
            <person name="Lee T.H."/>
            <person name="Thi V.H."/>
            <person name="Chalabi S."/>
            <person name="Hu Q."/>
            <person name="Fan C."/>
            <person name="Tollenaere R."/>
            <person name="Lu Y."/>
            <person name="Battail C."/>
            <person name="Shen J."/>
            <person name="Sidebottom C.H."/>
            <person name="Wang X."/>
            <person name="Canaguier A."/>
            <person name="Chauveau A."/>
            <person name="Berard A."/>
            <person name="Deniot G."/>
            <person name="Guan M."/>
            <person name="Liu Z."/>
            <person name="Sun F."/>
            <person name="Lim Y.P."/>
            <person name="Lyons E."/>
            <person name="Town C.D."/>
            <person name="Bancroft I."/>
            <person name="Wang X."/>
            <person name="Meng J."/>
            <person name="Ma J."/>
            <person name="Pires J.C."/>
            <person name="King G.J."/>
            <person name="Brunel D."/>
            <person name="Delourme R."/>
            <person name="Renard M."/>
            <person name="Aury J.M."/>
            <person name="Adams K.L."/>
            <person name="Batley J."/>
            <person name="Snowdon R.J."/>
            <person name="Tost J."/>
            <person name="Edwards D."/>
            <person name="Zhou Y."/>
            <person name="Hua W."/>
            <person name="Sharpe A.G."/>
            <person name="Paterson A.H."/>
            <person name="Guan C."/>
            <person name="Wincker P."/>
        </authorList>
    </citation>
    <scope>NUCLEOTIDE SEQUENCE [LARGE SCALE GENOMIC DNA]</scope>
    <source>
        <strain evidence="2">cv. Darmor-bzh</strain>
    </source>
</reference>
<keyword evidence="2" id="KW-1185">Reference proteome</keyword>
<proteinExistence type="predicted"/>
<dbReference type="AlphaFoldDB" id="A0A078IS49"/>
<gene>
    <name evidence="1" type="primary">BnaC09g51440D</name>
    <name evidence="1" type="ORF">GSBRNA2T00007579001</name>
</gene>
<evidence type="ECO:0000313" key="2">
    <source>
        <dbReference type="Proteomes" id="UP000028999"/>
    </source>
</evidence>
<organism evidence="1 2">
    <name type="scientific">Brassica napus</name>
    <name type="common">Rape</name>
    <dbReference type="NCBI Taxonomy" id="3708"/>
    <lineage>
        <taxon>Eukaryota</taxon>
        <taxon>Viridiplantae</taxon>
        <taxon>Streptophyta</taxon>
        <taxon>Embryophyta</taxon>
        <taxon>Tracheophyta</taxon>
        <taxon>Spermatophyta</taxon>
        <taxon>Magnoliopsida</taxon>
        <taxon>eudicotyledons</taxon>
        <taxon>Gunneridae</taxon>
        <taxon>Pentapetalae</taxon>
        <taxon>rosids</taxon>
        <taxon>malvids</taxon>
        <taxon>Brassicales</taxon>
        <taxon>Brassicaceae</taxon>
        <taxon>Brassiceae</taxon>
        <taxon>Brassica</taxon>
    </lineage>
</organism>
<protein>
    <submittedName>
        <fullName evidence="1">BnaC09g51440D protein</fullName>
    </submittedName>
</protein>
<name>A0A078IS49_BRANA</name>